<keyword evidence="2" id="KW-0472">Membrane</keyword>
<dbReference type="Pfam" id="PF09972">
    <property type="entry name" value="DUF2207"/>
    <property type="match status" value="1"/>
</dbReference>
<dbReference type="EMBL" id="JACHGT010000014">
    <property type="protein sequence ID" value="MBB6038002.1"/>
    <property type="molecule type" value="Genomic_DNA"/>
</dbReference>
<sequence>MAKSLGRRRALNTLAVAIGVALVGTAALASAAVSDPGERITNMWVGAELQADGSAHVTEVIDYVFADGPRHGIYRVVPGSDSAESESVTVTMDGATVLFDAEDTTGMLRIKVGDPDATVTGTHRYRIEYTLATLSDDGYLSWDAVGDRWEVPIDRAEVHLTAPVALDNLSCASGGDGIDADCTIAQPSPGRFDVTHERLDADAGLTLRADDSDPVDTAPLPQAPTGKAEAVATGDGVLSGALWAAAIALLAAVVVTAAIRFAGRQRIESSDGMDRRRGLGRLARETTPSPEPPRELGPAHAAVLHTDRVLREHQSAFLLGAALDGHLTITGNKKRPVLRRGSGGPRARGLTEHVLHTLFSNGGKVYLGQYTKSFGAAWKLIGRGLEEWRRDAEEGMWEPGGTVRRRIATWLGLAMAVAGGVTVAVTATDVPTPGADWRTALAIGAGLAGAGIAAFFSAWELRVRTPRGTRLWCETEAYRRHLAGLTREQWATGNREAMTAWAVALGQTKPVVTASAASAHEPAHQAIYTPELAFGLQIVAIQTAVAPSASGSWYSSSSGGYSGGYSGGGDGGGGGGGGGGGDGGGGGSW</sequence>
<keyword evidence="3" id="KW-0732">Signal</keyword>
<name>A0A841FWU3_9ACTN</name>
<feature type="domain" description="DUF2207" evidence="4">
    <location>
        <begin position="39"/>
        <end position="209"/>
    </location>
</feature>
<feature type="transmembrane region" description="Helical" evidence="2">
    <location>
        <begin position="241"/>
        <end position="263"/>
    </location>
</feature>
<dbReference type="Proteomes" id="UP000548476">
    <property type="component" value="Unassembled WGS sequence"/>
</dbReference>
<gene>
    <name evidence="6" type="ORF">HNR73_005882</name>
</gene>
<feature type="region of interest" description="Disordered" evidence="1">
    <location>
        <begin position="272"/>
        <end position="297"/>
    </location>
</feature>
<dbReference type="AlphaFoldDB" id="A0A841FWU3"/>
<evidence type="ECO:0000259" key="4">
    <source>
        <dbReference type="Pfam" id="PF09972"/>
    </source>
</evidence>
<evidence type="ECO:0000256" key="1">
    <source>
        <dbReference type="SAM" id="MobiDB-lite"/>
    </source>
</evidence>
<evidence type="ECO:0000313" key="7">
    <source>
        <dbReference type="Proteomes" id="UP000548476"/>
    </source>
</evidence>
<dbReference type="InterPro" id="IPR048389">
    <property type="entry name" value="YciQ-like_C"/>
</dbReference>
<comment type="caution">
    <text evidence="6">The sequence shown here is derived from an EMBL/GenBank/DDBJ whole genome shotgun (WGS) entry which is preliminary data.</text>
</comment>
<reference evidence="6 7" key="1">
    <citation type="submission" date="2020-08" db="EMBL/GenBank/DDBJ databases">
        <title>Genomic Encyclopedia of Type Strains, Phase IV (KMG-IV): sequencing the most valuable type-strain genomes for metagenomic binning, comparative biology and taxonomic classification.</title>
        <authorList>
            <person name="Goeker M."/>
        </authorList>
    </citation>
    <scope>NUCLEOTIDE SEQUENCE [LARGE SCALE GENOMIC DNA]</scope>
    <source>
        <strain evidence="6 7">YIM 65646</strain>
    </source>
</reference>
<evidence type="ECO:0000313" key="6">
    <source>
        <dbReference type="EMBL" id="MBB6038002.1"/>
    </source>
</evidence>
<keyword evidence="2" id="KW-0812">Transmembrane</keyword>
<organism evidence="6 7">
    <name type="scientific">Phytomonospora endophytica</name>
    <dbReference type="NCBI Taxonomy" id="714109"/>
    <lineage>
        <taxon>Bacteria</taxon>
        <taxon>Bacillati</taxon>
        <taxon>Actinomycetota</taxon>
        <taxon>Actinomycetes</taxon>
        <taxon>Micromonosporales</taxon>
        <taxon>Micromonosporaceae</taxon>
        <taxon>Phytomonospora</taxon>
    </lineage>
</organism>
<dbReference type="Pfam" id="PF20990">
    <property type="entry name" value="DUF2207_C"/>
    <property type="match status" value="1"/>
</dbReference>
<feature type="chain" id="PRO_5032645438" evidence="3">
    <location>
        <begin position="32"/>
        <end position="589"/>
    </location>
</feature>
<keyword evidence="2" id="KW-1133">Transmembrane helix</keyword>
<accession>A0A841FWU3</accession>
<evidence type="ECO:0000256" key="2">
    <source>
        <dbReference type="SAM" id="Phobius"/>
    </source>
</evidence>
<proteinExistence type="predicted"/>
<dbReference type="InterPro" id="IPR018702">
    <property type="entry name" value="DUF2207"/>
</dbReference>
<protein>
    <submittedName>
        <fullName evidence="6">Putative membrane protein YgcG</fullName>
    </submittedName>
</protein>
<dbReference type="InterPro" id="IPR006311">
    <property type="entry name" value="TAT_signal"/>
</dbReference>
<dbReference type="RefSeq" id="WP_184790801.1">
    <property type="nucleotide sequence ID" value="NZ_BONT01000066.1"/>
</dbReference>
<keyword evidence="7" id="KW-1185">Reference proteome</keyword>
<feature type="region of interest" description="Disordered" evidence="1">
    <location>
        <begin position="205"/>
        <end position="227"/>
    </location>
</feature>
<feature type="transmembrane region" description="Helical" evidence="2">
    <location>
        <begin position="439"/>
        <end position="461"/>
    </location>
</feature>
<evidence type="ECO:0000256" key="3">
    <source>
        <dbReference type="SAM" id="SignalP"/>
    </source>
</evidence>
<evidence type="ECO:0000259" key="5">
    <source>
        <dbReference type="Pfam" id="PF20990"/>
    </source>
</evidence>
<feature type="transmembrane region" description="Helical" evidence="2">
    <location>
        <begin position="407"/>
        <end position="427"/>
    </location>
</feature>
<feature type="signal peptide" evidence="3">
    <location>
        <begin position="1"/>
        <end position="31"/>
    </location>
</feature>
<dbReference type="PROSITE" id="PS51318">
    <property type="entry name" value="TAT"/>
    <property type="match status" value="1"/>
</dbReference>
<feature type="domain" description="Predicted membrane protein YciQ-like C-terminal" evidence="5">
    <location>
        <begin position="291"/>
        <end position="483"/>
    </location>
</feature>